<feature type="compositionally biased region" description="Basic and acidic residues" evidence="5">
    <location>
        <begin position="130"/>
        <end position="145"/>
    </location>
</feature>
<evidence type="ECO:0000256" key="5">
    <source>
        <dbReference type="SAM" id="MobiDB-lite"/>
    </source>
</evidence>
<evidence type="ECO:0000256" key="3">
    <source>
        <dbReference type="ARBA" id="ARBA00022989"/>
    </source>
</evidence>
<evidence type="ECO:0000259" key="7">
    <source>
        <dbReference type="Pfam" id="PF00689"/>
    </source>
</evidence>
<dbReference type="GO" id="GO:0000166">
    <property type="term" value="F:nucleotide binding"/>
    <property type="evidence" value="ECO:0007669"/>
    <property type="project" value="InterPro"/>
</dbReference>
<comment type="subcellular location">
    <subcellularLocation>
        <location evidence="1">Membrane</location>
    </subcellularLocation>
</comment>
<dbReference type="InterPro" id="IPR023299">
    <property type="entry name" value="ATPase_P-typ_cyto_dom_N"/>
</dbReference>
<dbReference type="SUPFAM" id="SSF56784">
    <property type="entry name" value="HAD-like"/>
    <property type="match status" value="1"/>
</dbReference>
<evidence type="ECO:0000256" key="1">
    <source>
        <dbReference type="ARBA" id="ARBA00004370"/>
    </source>
</evidence>
<feature type="domain" description="Cation-transporting P-type ATPase C-terminal" evidence="7">
    <location>
        <begin position="1361"/>
        <end position="1558"/>
    </location>
</feature>
<evidence type="ECO:0000313" key="9">
    <source>
        <dbReference type="Proteomes" id="UP000646827"/>
    </source>
</evidence>
<feature type="compositionally biased region" description="Basic and acidic residues" evidence="5">
    <location>
        <begin position="204"/>
        <end position="213"/>
    </location>
</feature>
<dbReference type="SUPFAM" id="SSF81665">
    <property type="entry name" value="Calcium ATPase, transmembrane domain M"/>
    <property type="match status" value="1"/>
</dbReference>
<dbReference type="Pfam" id="PF00689">
    <property type="entry name" value="Cation_ATPase_C"/>
    <property type="match status" value="1"/>
</dbReference>
<feature type="compositionally biased region" description="Low complexity" evidence="5">
    <location>
        <begin position="991"/>
        <end position="1010"/>
    </location>
</feature>
<feature type="compositionally biased region" description="Low complexity" evidence="5">
    <location>
        <begin position="93"/>
        <end position="121"/>
    </location>
</feature>
<keyword evidence="2 6" id="KW-0812">Transmembrane</keyword>
<feature type="transmembrane region" description="Helical" evidence="6">
    <location>
        <begin position="381"/>
        <end position="403"/>
    </location>
</feature>
<feature type="compositionally biased region" description="Polar residues" evidence="5">
    <location>
        <begin position="13"/>
        <end position="54"/>
    </location>
</feature>
<feature type="compositionally biased region" description="Basic and acidic residues" evidence="5">
    <location>
        <begin position="246"/>
        <end position="263"/>
    </location>
</feature>
<feature type="non-terminal residue" evidence="8">
    <location>
        <position position="1"/>
    </location>
</feature>
<comment type="caution">
    <text evidence="8">The sequence shown here is derived from an EMBL/GenBank/DDBJ whole genome shotgun (WGS) entry which is preliminary data.</text>
</comment>
<name>A0A8H7VGR9_9FUNG</name>
<dbReference type="InterPro" id="IPR039720">
    <property type="entry name" value="TMEM94"/>
</dbReference>
<feature type="region of interest" description="Disordered" evidence="5">
    <location>
        <begin position="979"/>
        <end position="1017"/>
    </location>
</feature>
<dbReference type="PANTHER" id="PTHR13219">
    <property type="entry name" value="TRANSMEMBRANE PROTEIN 94"/>
    <property type="match status" value="1"/>
</dbReference>
<dbReference type="SUPFAM" id="SSF81660">
    <property type="entry name" value="Metal cation-transporting ATPase, ATP-binding domain N"/>
    <property type="match status" value="1"/>
</dbReference>
<dbReference type="Proteomes" id="UP000646827">
    <property type="component" value="Unassembled WGS sequence"/>
</dbReference>
<evidence type="ECO:0000256" key="6">
    <source>
        <dbReference type="SAM" id="Phobius"/>
    </source>
</evidence>
<feature type="transmembrane region" description="Helical" evidence="6">
    <location>
        <begin position="1463"/>
        <end position="1483"/>
    </location>
</feature>
<feature type="transmembrane region" description="Helical" evidence="6">
    <location>
        <begin position="1504"/>
        <end position="1524"/>
    </location>
</feature>
<keyword evidence="4 6" id="KW-0472">Membrane</keyword>
<dbReference type="InterPro" id="IPR023298">
    <property type="entry name" value="ATPase_P-typ_TM_dom_sf"/>
</dbReference>
<feature type="region of interest" description="Disordered" evidence="5">
    <location>
        <begin position="1032"/>
        <end position="1071"/>
    </location>
</feature>
<keyword evidence="9" id="KW-1185">Reference proteome</keyword>
<dbReference type="Gene3D" id="3.40.50.1000">
    <property type="entry name" value="HAD superfamily/HAD-like"/>
    <property type="match status" value="2"/>
</dbReference>
<protein>
    <recommendedName>
        <fullName evidence="7">Cation-transporting P-type ATPase C-terminal domain-containing protein</fullName>
    </recommendedName>
</protein>
<evidence type="ECO:0000256" key="2">
    <source>
        <dbReference type="ARBA" id="ARBA00022692"/>
    </source>
</evidence>
<feature type="transmembrane region" description="Helical" evidence="6">
    <location>
        <begin position="1338"/>
        <end position="1361"/>
    </location>
</feature>
<dbReference type="EMBL" id="JAEPRB010000237">
    <property type="protein sequence ID" value="KAG2218317.1"/>
    <property type="molecule type" value="Genomic_DNA"/>
</dbReference>
<sequence length="1585" mass="180523">FAHMTDGPGRIASDTTHLSRSTISDRSANSTSSQTPLNQPTSNYNYKNGESSNTNKKEEPHHPEENTTYFLLDINDEDDNNYDSSFDIRSNRRSAQSNVSVRSSSSSSSSSSGSSVSAQVVIDHGNSLPRRLDKRIARRLGRSDNEESESDYAYSYTPRPQQQTGQGDDGERVTHPCSNDDDNDQMSGSKQQQQQQTNITSPTGRDDSDDYHHHQLNQRDNSIKDVQGMTVYTDEDDDLMEEVPSWDHGRIRRHEDDELHENSPYDGEDEGVPHQHRHHNHHRKPRKRINRLRQEELQSHSWSRRESQQKVRRSGLTSEEALQKLLSVATQILEDKRTQIAKKISVTDWVFRPWTILGLLTGFALLTFYIAGYFVSDPYQFRLTGALVEALLVLAMVAWNGYLYHREQKMTLYEMTNRAATIIEALERSGMNMVQDTRIPFIPSMSVARVVRDGVVRIFPVNLLVEGDVVEMLYGDVAPGRMKYIHKPTTGSFNDLSNIEQLQQQNDTSSKEEGAYPLETREYYLAKDQVFKPSFFGIPPPTGLLEEYLRARGRHQFILLETPLEKNMRVALAPKRPDTVLTVEARILEKIFYRYIVWIVIGVELMINLLRFGLRDKLVNGFPTDQLLELVSAMPFYSILPLLPFCLPSLWLVARSFGNAQLLILFEALQISKTEYEDDDEVDEFDTEAPPPTKDVELSPNVVWDRFCSLLIKWDRLSLTRSTNLLESLGSTTVICSLDREGTIANPFPTVEQLMFPDKDDIRYLDVEDDSDEELGLKFEDNDWEQYIPSLKPVGLNFMLNTNCGVLQGRKRSEYHRRRSKLHVYGRTSPARQTCLCRLGKCIGFKEEALRSFALRAEIYAFAPYHEILNATRYQYSQYYQFEVPNALSTVFEERSSGSYQLLTDGHPSLVLDKCSDYWDGNGLQTMCHTMEKKINDFFQNAMVHDMQCIAYAYRPINTLDGHRIPFLNPVDDDTEDPGCAFVVLPYKPPSSDTSSSDSSSTSSSSSSSTESEEILPSPAAQAIATNLAQVTESPSISFTDAPLLLENDNNQEEEEEEEEEEEKDLLAAPSLISKRQRRKRLSRASIATTDTGGTTDYSFEEDEPVDEQQEEMFYKEVVKGQIFLGMTAMCHQPKQNVVDFIEDLGLAGIRFVNFSPTAERESKAFAERLGLETDWNSCILLSSPDDENCGNGYLQTHDIKAQLPRGIDQIRRHLEDVDDIPLHVSLFAECTPEAIKEMIRIFQDYGEVVCCIGNALNAKNTESFALADMSIAMEPMHTRAQSKGRLSLSGRQPPLAVGASLVSLPCGLFMQYETSLYAVTQMIRDARRLMSCIRMGFAFYVGACISLTLIQILCSCMLLPSPLTGYQILWIMWIILPILSLSMLFTPHDDNIMLLMPGKNIEHLTGLTRFMVYFVLRYLPLIIICIIIYAMTLIYSLGISASQAFGSYGNNGWLHWSHEEQWAVLYAQNFMLIAFVWCLAFMSPSFLHRTYSLYHSIPFKNKVWVGSFFIVIAIQFVFCAVSIVNGPFHLSKIPWYVYFLGFIWPVIALPVQELVKMHDDKEFTRFQKRSKLEFSTKLGMHSPL</sequence>
<dbReference type="GO" id="GO:0016020">
    <property type="term" value="C:membrane"/>
    <property type="evidence" value="ECO:0007669"/>
    <property type="project" value="UniProtKB-SubCell"/>
</dbReference>
<feature type="transmembrane region" description="Helical" evidence="6">
    <location>
        <begin position="354"/>
        <end position="375"/>
    </location>
</feature>
<feature type="region of interest" description="Disordered" evidence="5">
    <location>
        <begin position="82"/>
        <end position="227"/>
    </location>
</feature>
<feature type="transmembrane region" description="Helical" evidence="6">
    <location>
        <begin position="1419"/>
        <end position="1443"/>
    </location>
</feature>
<feature type="compositionally biased region" description="Basic residues" evidence="5">
    <location>
        <begin position="274"/>
        <end position="291"/>
    </location>
</feature>
<dbReference type="InterPro" id="IPR023214">
    <property type="entry name" value="HAD_sf"/>
</dbReference>
<dbReference type="InterPro" id="IPR036412">
    <property type="entry name" value="HAD-like_sf"/>
</dbReference>
<proteinExistence type="predicted"/>
<dbReference type="OrthoDB" id="5568754at2759"/>
<feature type="region of interest" description="Disordered" evidence="5">
    <location>
        <begin position="1"/>
        <end position="63"/>
    </location>
</feature>
<keyword evidence="3 6" id="KW-1133">Transmembrane helix</keyword>
<dbReference type="PANTHER" id="PTHR13219:SF6">
    <property type="entry name" value="TRANSMEMBRANE PROTEIN 94"/>
    <property type="match status" value="1"/>
</dbReference>
<dbReference type="Gene3D" id="1.20.1110.10">
    <property type="entry name" value="Calcium-transporting ATPase, transmembrane domain"/>
    <property type="match status" value="2"/>
</dbReference>
<feature type="transmembrane region" description="Helical" evidence="6">
    <location>
        <begin position="595"/>
        <end position="614"/>
    </location>
</feature>
<dbReference type="Gene3D" id="3.40.1110.10">
    <property type="entry name" value="Calcium-transporting ATPase, cytoplasmic domain N"/>
    <property type="match status" value="1"/>
</dbReference>
<gene>
    <name evidence="8" type="ORF">INT45_007712</name>
</gene>
<evidence type="ECO:0000313" key="8">
    <source>
        <dbReference type="EMBL" id="KAG2218317.1"/>
    </source>
</evidence>
<dbReference type="InterPro" id="IPR006068">
    <property type="entry name" value="ATPase_P-typ_cation-transptr_C"/>
</dbReference>
<evidence type="ECO:0000256" key="4">
    <source>
        <dbReference type="ARBA" id="ARBA00023136"/>
    </source>
</evidence>
<feature type="region of interest" description="Disordered" evidence="5">
    <location>
        <begin position="246"/>
        <end position="315"/>
    </location>
</feature>
<feature type="compositionally biased region" description="Basic and acidic residues" evidence="5">
    <location>
        <begin position="292"/>
        <end position="309"/>
    </location>
</feature>
<accession>A0A8H7VGR9</accession>
<feature type="transmembrane region" description="Helical" evidence="6">
    <location>
        <begin position="1367"/>
        <end position="1387"/>
    </location>
</feature>
<reference evidence="8 9" key="1">
    <citation type="submission" date="2020-12" db="EMBL/GenBank/DDBJ databases">
        <title>Metabolic potential, ecology and presence of endohyphal bacteria is reflected in genomic diversity of Mucoromycotina.</title>
        <authorList>
            <person name="Muszewska A."/>
            <person name="Okrasinska A."/>
            <person name="Steczkiewicz K."/>
            <person name="Drgas O."/>
            <person name="Orlowska M."/>
            <person name="Perlinska-Lenart U."/>
            <person name="Aleksandrzak-Piekarczyk T."/>
            <person name="Szatraj K."/>
            <person name="Zielenkiewicz U."/>
            <person name="Pilsyk S."/>
            <person name="Malc E."/>
            <person name="Mieczkowski P."/>
            <person name="Kruszewska J.S."/>
            <person name="Biernat P."/>
            <person name="Pawlowska J."/>
        </authorList>
    </citation>
    <scope>NUCLEOTIDE SEQUENCE [LARGE SCALE GENOMIC DNA]</scope>
    <source>
        <strain evidence="8 9">CBS 142.35</strain>
    </source>
</reference>
<feature type="transmembrane region" description="Helical" evidence="6">
    <location>
        <begin position="1536"/>
        <end position="1556"/>
    </location>
</feature>
<feature type="compositionally biased region" description="Acidic residues" evidence="5">
    <location>
        <begin position="1050"/>
        <end position="1064"/>
    </location>
</feature>
<organism evidence="8 9">
    <name type="scientific">Circinella minor</name>
    <dbReference type="NCBI Taxonomy" id="1195481"/>
    <lineage>
        <taxon>Eukaryota</taxon>
        <taxon>Fungi</taxon>
        <taxon>Fungi incertae sedis</taxon>
        <taxon>Mucoromycota</taxon>
        <taxon>Mucoromycotina</taxon>
        <taxon>Mucoromycetes</taxon>
        <taxon>Mucorales</taxon>
        <taxon>Lichtheimiaceae</taxon>
        <taxon>Circinella</taxon>
    </lineage>
</organism>